<feature type="transmembrane region" description="Helical" evidence="6">
    <location>
        <begin position="251"/>
        <end position="272"/>
    </location>
</feature>
<keyword evidence="3 6" id="KW-0812">Transmembrane</keyword>
<dbReference type="HOGENOM" id="CLU_001265_5_1_9"/>
<dbReference type="GO" id="GO:0022857">
    <property type="term" value="F:transmembrane transporter activity"/>
    <property type="evidence" value="ECO:0007669"/>
    <property type="project" value="InterPro"/>
</dbReference>
<feature type="transmembrane region" description="Helical" evidence="6">
    <location>
        <begin position="373"/>
        <end position="391"/>
    </location>
</feature>
<dbReference type="EMBL" id="CP003108">
    <property type="protein sequence ID" value="AET68143.1"/>
    <property type="molecule type" value="Genomic_DNA"/>
</dbReference>
<dbReference type="AlphaFoldDB" id="G7W6D6"/>
<dbReference type="PROSITE" id="PS50850">
    <property type="entry name" value="MFS"/>
    <property type="match status" value="1"/>
</dbReference>
<dbReference type="PANTHER" id="PTHR23527:SF1">
    <property type="entry name" value="BLL3282 PROTEIN"/>
    <property type="match status" value="1"/>
</dbReference>
<dbReference type="SUPFAM" id="SSF103473">
    <property type="entry name" value="MFS general substrate transporter"/>
    <property type="match status" value="1"/>
</dbReference>
<reference evidence="8 9" key="2">
    <citation type="journal article" date="2012" name="J. Bacteriol.">
        <title>Complete genome sequences of Desulfosporosinus orientis DSM765T, Desulfosporosinus youngiae DSM17734T, Desulfosporosinus meridiei DSM13257T, and Desulfosporosinus acidiphilus DSM22704T.</title>
        <authorList>
            <person name="Pester M."/>
            <person name="Brambilla E."/>
            <person name="Alazard D."/>
            <person name="Rattei T."/>
            <person name="Weinmaier T."/>
            <person name="Han J."/>
            <person name="Lucas S."/>
            <person name="Lapidus A."/>
            <person name="Cheng J.F."/>
            <person name="Goodwin L."/>
            <person name="Pitluck S."/>
            <person name="Peters L."/>
            <person name="Ovchinnikova G."/>
            <person name="Teshima H."/>
            <person name="Detter J.C."/>
            <person name="Han C.S."/>
            <person name="Tapia R."/>
            <person name="Land M.L."/>
            <person name="Hauser L."/>
            <person name="Kyrpides N.C."/>
            <person name="Ivanova N.N."/>
            <person name="Pagani I."/>
            <person name="Huntmann M."/>
            <person name="Wei C.L."/>
            <person name="Davenport K.W."/>
            <person name="Daligault H."/>
            <person name="Chain P.S."/>
            <person name="Chen A."/>
            <person name="Mavromatis K."/>
            <person name="Markowitz V."/>
            <person name="Szeto E."/>
            <person name="Mikhailova N."/>
            <person name="Pati A."/>
            <person name="Wagner M."/>
            <person name="Woyke T."/>
            <person name="Ollivier B."/>
            <person name="Klenk H.P."/>
            <person name="Spring S."/>
            <person name="Loy A."/>
        </authorList>
    </citation>
    <scope>NUCLEOTIDE SEQUENCE [LARGE SCALE GENOMIC DNA]</scope>
    <source>
        <strain evidence="9">ATCC 19365 / DSM 765 / NCIMB 8382 / VKM B-1628</strain>
    </source>
</reference>
<dbReference type="InterPro" id="IPR036259">
    <property type="entry name" value="MFS_trans_sf"/>
</dbReference>
<evidence type="ECO:0000256" key="4">
    <source>
        <dbReference type="ARBA" id="ARBA00022989"/>
    </source>
</evidence>
<evidence type="ECO:0000256" key="1">
    <source>
        <dbReference type="ARBA" id="ARBA00004651"/>
    </source>
</evidence>
<feature type="transmembrane region" description="Helical" evidence="6">
    <location>
        <begin position="52"/>
        <end position="74"/>
    </location>
</feature>
<comment type="subcellular location">
    <subcellularLocation>
        <location evidence="1">Cell membrane</location>
        <topology evidence="1">Multi-pass membrane protein</topology>
    </subcellularLocation>
</comment>
<feature type="transmembrane region" description="Helical" evidence="6">
    <location>
        <begin position="168"/>
        <end position="187"/>
    </location>
</feature>
<dbReference type="Proteomes" id="UP000006346">
    <property type="component" value="Chromosome"/>
</dbReference>
<dbReference type="PANTHER" id="PTHR23527">
    <property type="entry name" value="BLL3282 PROTEIN"/>
    <property type="match status" value="1"/>
</dbReference>
<keyword evidence="5 6" id="KW-0472">Membrane</keyword>
<keyword evidence="9" id="KW-1185">Reference proteome</keyword>
<dbReference type="InterPro" id="IPR020846">
    <property type="entry name" value="MFS_dom"/>
</dbReference>
<dbReference type="eggNOG" id="COG2223">
    <property type="taxonomic scope" value="Bacteria"/>
</dbReference>
<feature type="transmembrane region" description="Helical" evidence="6">
    <location>
        <begin position="337"/>
        <end position="361"/>
    </location>
</feature>
<organism evidence="8 9">
    <name type="scientific">Desulfosporosinus orientis (strain ATCC 19365 / DSM 765 / NCIMB 8382 / VKM B-1628 / Singapore I)</name>
    <name type="common">Desulfotomaculum orientis</name>
    <dbReference type="NCBI Taxonomy" id="768706"/>
    <lineage>
        <taxon>Bacteria</taxon>
        <taxon>Bacillati</taxon>
        <taxon>Bacillota</taxon>
        <taxon>Clostridia</taxon>
        <taxon>Eubacteriales</taxon>
        <taxon>Desulfitobacteriaceae</taxon>
        <taxon>Desulfosporosinus</taxon>
    </lineage>
</organism>
<evidence type="ECO:0000256" key="5">
    <source>
        <dbReference type="ARBA" id="ARBA00023136"/>
    </source>
</evidence>
<feature type="transmembrane region" description="Helical" evidence="6">
    <location>
        <begin position="12"/>
        <end position="32"/>
    </location>
</feature>
<dbReference type="PATRIC" id="fig|768706.3.peg.2606"/>
<evidence type="ECO:0000256" key="3">
    <source>
        <dbReference type="ARBA" id="ARBA00022692"/>
    </source>
</evidence>
<feature type="transmembrane region" description="Helical" evidence="6">
    <location>
        <begin position="141"/>
        <end position="162"/>
    </location>
</feature>
<dbReference type="KEGG" id="dor:Desor_2593"/>
<dbReference type="STRING" id="768706.Desor_2593"/>
<keyword evidence="2" id="KW-0813">Transport</keyword>
<feature type="domain" description="Major facilitator superfamily (MFS) profile" evidence="7">
    <location>
        <begin position="16"/>
        <end position="396"/>
    </location>
</feature>
<feature type="transmembrane region" description="Helical" evidence="6">
    <location>
        <begin position="106"/>
        <end position="129"/>
    </location>
</feature>
<dbReference type="Gene3D" id="1.20.1250.20">
    <property type="entry name" value="MFS general substrate transporter like domains"/>
    <property type="match status" value="2"/>
</dbReference>
<feature type="transmembrane region" description="Helical" evidence="6">
    <location>
        <begin position="279"/>
        <end position="298"/>
    </location>
</feature>
<dbReference type="InterPro" id="IPR011701">
    <property type="entry name" value="MFS"/>
</dbReference>
<keyword evidence="4 6" id="KW-1133">Transmembrane helix</keyword>
<name>G7W6D6_DESOD</name>
<dbReference type="RefSeq" id="WP_014184951.1">
    <property type="nucleotide sequence ID" value="NC_016584.1"/>
</dbReference>
<reference evidence="9" key="1">
    <citation type="submission" date="2011-11" db="EMBL/GenBank/DDBJ databases">
        <title>Complete sequence of Desulfosporosinus orientis DSM 765.</title>
        <authorList>
            <person name="Lucas S."/>
            <person name="Han J."/>
            <person name="Lapidus A."/>
            <person name="Cheng J.-F."/>
            <person name="Goodwin L."/>
            <person name="Pitluck S."/>
            <person name="Peters L."/>
            <person name="Ovchinnikova G."/>
            <person name="Teshima H."/>
            <person name="Detter J.C."/>
            <person name="Han C."/>
            <person name="Tapia R."/>
            <person name="Land M."/>
            <person name="Hauser L."/>
            <person name="Kyrpides N."/>
            <person name="Ivanova N."/>
            <person name="Pagani I."/>
            <person name="Pester M."/>
            <person name="Spring S."/>
            <person name="Ollivier B."/>
            <person name="Rattei T."/>
            <person name="Klenk H.-P."/>
            <person name="Wagner M."/>
            <person name="Loy A."/>
            <person name="Woyke T."/>
        </authorList>
    </citation>
    <scope>NUCLEOTIDE SEQUENCE [LARGE SCALE GENOMIC DNA]</scope>
    <source>
        <strain evidence="9">ATCC 19365 / DSM 765 / NCIMB 8382 / VKM B-1628</strain>
    </source>
</reference>
<dbReference type="OrthoDB" id="182417at2"/>
<evidence type="ECO:0000256" key="2">
    <source>
        <dbReference type="ARBA" id="ARBA00022448"/>
    </source>
</evidence>
<feature type="transmembrane region" description="Helical" evidence="6">
    <location>
        <begin position="304"/>
        <end position="325"/>
    </location>
</feature>
<feature type="transmembrane region" description="Helical" evidence="6">
    <location>
        <begin position="214"/>
        <end position="231"/>
    </location>
</feature>
<protein>
    <submittedName>
        <fullName evidence="8">Sugar phosphate permease</fullName>
    </submittedName>
</protein>
<accession>G7W6D6</accession>
<evidence type="ECO:0000313" key="8">
    <source>
        <dbReference type="EMBL" id="AET68143.1"/>
    </source>
</evidence>
<dbReference type="InterPro" id="IPR052952">
    <property type="entry name" value="MFS-Transporter"/>
</dbReference>
<gene>
    <name evidence="8" type="ordered locus">Desor_2593</name>
</gene>
<feature type="transmembrane region" description="Helical" evidence="6">
    <location>
        <begin position="81"/>
        <end position="100"/>
    </location>
</feature>
<evidence type="ECO:0000256" key="6">
    <source>
        <dbReference type="SAM" id="Phobius"/>
    </source>
</evidence>
<proteinExistence type="predicted"/>
<evidence type="ECO:0000259" key="7">
    <source>
        <dbReference type="PROSITE" id="PS50850"/>
    </source>
</evidence>
<evidence type="ECO:0000313" key="9">
    <source>
        <dbReference type="Proteomes" id="UP000006346"/>
    </source>
</evidence>
<sequence>MNTEDVQKDYAYRWVILLLALLVQIFVNIMSFQIGGLAGNLMQALKLQPTQLAMLLSVPMLASAIIGIPAGALADRFGVKRVVWIGLIVTTIGAFGRITADSFITLFVWMFLLGFGGAFLNANISKLLGAWFNHKQMGMAMGIYVAGAGMGITIALATSPFFTSVQTAFTFSGIAVLGITLLWLLLVKNKPAGAPDLPAHPMTKYLGVAAKSKNIWIGGIAIFFMMGTYVTHSGFLSNALVEAKGINPVQAGLVASSFTLAFIVGGMAGPVLANKAGLFKPFLAPTAILCAISSYLAWNVPFGPLTFTFLIIAGLLIGASAPLIMSLPMTLPEIGPIYAGSAGGIISTMQMAGAFIISSYVIIPLAGPDINKVFLYIAIGYLIYGIVMLFLPELGPKAKTKS</sequence>
<dbReference type="GO" id="GO:0005886">
    <property type="term" value="C:plasma membrane"/>
    <property type="evidence" value="ECO:0007669"/>
    <property type="project" value="UniProtKB-SubCell"/>
</dbReference>
<dbReference type="Pfam" id="PF07690">
    <property type="entry name" value="MFS_1"/>
    <property type="match status" value="1"/>
</dbReference>